<comment type="function">
    <text evidence="7">One of the primary rRNA binding proteins, it binds directly to 16S rRNA where it nucleates assembly of the body of the 30S subunit.</text>
</comment>
<dbReference type="GO" id="GO:0003735">
    <property type="term" value="F:structural constituent of ribosome"/>
    <property type="evidence" value="ECO:0007669"/>
    <property type="project" value="InterPro"/>
</dbReference>
<dbReference type="CDD" id="cd00165">
    <property type="entry name" value="S4"/>
    <property type="match status" value="1"/>
</dbReference>
<evidence type="ECO:0000256" key="4">
    <source>
        <dbReference type="ARBA" id="ARBA00022980"/>
    </source>
</evidence>
<dbReference type="NCBIfam" id="TIGR01017">
    <property type="entry name" value="rpsD_bact"/>
    <property type="match status" value="1"/>
</dbReference>
<dbReference type="FunFam" id="3.10.290.10:FF:000001">
    <property type="entry name" value="30S ribosomal protein S4"/>
    <property type="match status" value="1"/>
</dbReference>
<organism evidence="11">
    <name type="scientific">Candidatus Caldatribacterium californiense</name>
    <dbReference type="NCBI Taxonomy" id="1454726"/>
    <lineage>
        <taxon>Bacteria</taxon>
        <taxon>Pseudomonadati</taxon>
        <taxon>Atribacterota</taxon>
        <taxon>Atribacteria</taxon>
        <taxon>Atribacterales</taxon>
        <taxon>Candidatus Caldatribacteriaceae</taxon>
        <taxon>Candidatus Caldatribacterium</taxon>
    </lineage>
</organism>
<dbReference type="EMBL" id="DTEN01000127">
    <property type="protein sequence ID" value="HGI74673.1"/>
    <property type="molecule type" value="Genomic_DNA"/>
</dbReference>
<dbReference type="GO" id="GO:0015935">
    <property type="term" value="C:small ribosomal subunit"/>
    <property type="evidence" value="ECO:0007669"/>
    <property type="project" value="InterPro"/>
</dbReference>
<evidence type="ECO:0000256" key="5">
    <source>
        <dbReference type="ARBA" id="ARBA00023274"/>
    </source>
</evidence>
<comment type="subunit">
    <text evidence="7">Part of the 30S ribosomal subunit. Contacts protein S5. The interaction surface between S4 and S5 is involved in control of translational fidelity.</text>
</comment>
<dbReference type="GO" id="GO:0006412">
    <property type="term" value="P:translation"/>
    <property type="evidence" value="ECO:0007669"/>
    <property type="project" value="UniProtKB-UniRule"/>
</dbReference>
<dbReference type="SUPFAM" id="SSF55174">
    <property type="entry name" value="Alpha-L RNA-binding motif"/>
    <property type="match status" value="1"/>
</dbReference>
<evidence type="ECO:0000256" key="8">
    <source>
        <dbReference type="RuleBase" id="RU003699"/>
    </source>
</evidence>
<dbReference type="Pfam" id="PF00163">
    <property type="entry name" value="Ribosomal_S4"/>
    <property type="match status" value="1"/>
</dbReference>
<dbReference type="FunFam" id="1.10.1050.10:FF:000001">
    <property type="entry name" value="30S ribosomal protein S4"/>
    <property type="match status" value="1"/>
</dbReference>
<dbReference type="SMART" id="SM00363">
    <property type="entry name" value="S4"/>
    <property type="match status" value="1"/>
</dbReference>
<accession>A0A7V4DG09</accession>
<dbReference type="InterPro" id="IPR002942">
    <property type="entry name" value="S4_RNA-bd"/>
</dbReference>
<dbReference type="InterPro" id="IPR001912">
    <property type="entry name" value="Ribosomal_uS4_N"/>
</dbReference>
<dbReference type="InterPro" id="IPR036986">
    <property type="entry name" value="S4_RNA-bd_sf"/>
</dbReference>
<dbReference type="Gene3D" id="1.10.1050.10">
    <property type="entry name" value="Ribosomal Protein S4 Delta 41, Chain A, domain 1"/>
    <property type="match status" value="1"/>
</dbReference>
<dbReference type="PANTHER" id="PTHR11831:SF4">
    <property type="entry name" value="SMALL RIBOSOMAL SUBUNIT PROTEIN US4M"/>
    <property type="match status" value="1"/>
</dbReference>
<dbReference type="InterPro" id="IPR022801">
    <property type="entry name" value="Ribosomal_uS4"/>
</dbReference>
<dbReference type="NCBIfam" id="NF003717">
    <property type="entry name" value="PRK05327.1"/>
    <property type="match status" value="1"/>
</dbReference>
<comment type="caution">
    <text evidence="11">The sequence shown here is derived from an EMBL/GenBank/DDBJ whole genome shotgun (WGS) entry which is preliminary data.</text>
</comment>
<keyword evidence="5 7" id="KW-0687">Ribonucleoprotein</keyword>
<dbReference type="Pfam" id="PF01479">
    <property type="entry name" value="S4"/>
    <property type="match status" value="1"/>
</dbReference>
<dbReference type="InterPro" id="IPR018079">
    <property type="entry name" value="Ribosomal_uS4_CS"/>
</dbReference>
<dbReference type="Gene3D" id="3.10.290.10">
    <property type="entry name" value="RNA-binding S4 domain"/>
    <property type="match status" value="1"/>
</dbReference>
<evidence type="ECO:0000259" key="9">
    <source>
        <dbReference type="SMART" id="SM00363"/>
    </source>
</evidence>
<feature type="domain" description="RNA-binding S4" evidence="9">
    <location>
        <begin position="98"/>
        <end position="156"/>
    </location>
</feature>
<proteinExistence type="inferred from homology"/>
<dbReference type="SMART" id="SM01390">
    <property type="entry name" value="Ribosomal_S4"/>
    <property type="match status" value="1"/>
</dbReference>
<comment type="function">
    <text evidence="7">With S5 and S12 plays an important role in translational accuracy.</text>
</comment>
<feature type="domain" description="Small ribosomal subunit protein uS4 N-terminal" evidence="10">
    <location>
        <begin position="3"/>
        <end position="97"/>
    </location>
</feature>
<evidence type="ECO:0000256" key="1">
    <source>
        <dbReference type="ARBA" id="ARBA00007465"/>
    </source>
</evidence>
<evidence type="ECO:0000256" key="6">
    <source>
        <dbReference type="ARBA" id="ARBA00035254"/>
    </source>
</evidence>
<dbReference type="PROSITE" id="PS00632">
    <property type="entry name" value="RIBOSOMAL_S4"/>
    <property type="match status" value="1"/>
</dbReference>
<dbReference type="InterPro" id="IPR005709">
    <property type="entry name" value="Ribosomal_uS4_bac-type"/>
</dbReference>
<keyword evidence="4 7" id="KW-0689">Ribosomal protein</keyword>
<sequence length="208" mass="24305">MSRYTGPRCRVCRRQGMKLFLKGPRCFTDKCAFERRPFPPGIHKGGRKRLSSYGLQLREKQKVRFIYGITERQFKKYFDMAAKMPGLTGENLLSLLERRLDNVVFRMGLSDSRAEARQMVLHGHFLVNGRRVNIPSYLVEVGDVIELSERGKEHGKIRELLEEKEDLQVPSWLSVDRDSAKAVVLREPKREDIDFQVQEQLIVEFYSK</sequence>
<gene>
    <name evidence="7" type="primary">rpsD</name>
    <name evidence="11" type="ORF">ENU96_03205</name>
</gene>
<evidence type="ECO:0000313" key="11">
    <source>
        <dbReference type="EMBL" id="HGI74673.1"/>
    </source>
</evidence>
<reference evidence="11" key="1">
    <citation type="journal article" date="2020" name="mSystems">
        <title>Genome- and Community-Level Interaction Insights into Carbon Utilization and Element Cycling Functions of Hydrothermarchaeota in Hydrothermal Sediment.</title>
        <authorList>
            <person name="Zhou Z."/>
            <person name="Liu Y."/>
            <person name="Xu W."/>
            <person name="Pan J."/>
            <person name="Luo Z.H."/>
            <person name="Li M."/>
        </authorList>
    </citation>
    <scope>NUCLEOTIDE SEQUENCE [LARGE SCALE GENOMIC DNA]</scope>
    <source>
        <strain evidence="11">SpSt-716</strain>
    </source>
</reference>
<dbReference type="PROSITE" id="PS50889">
    <property type="entry name" value="S4"/>
    <property type="match status" value="1"/>
</dbReference>
<evidence type="ECO:0000256" key="2">
    <source>
        <dbReference type="ARBA" id="ARBA00022730"/>
    </source>
</evidence>
<keyword evidence="3 7" id="KW-0694">RNA-binding</keyword>
<name>A0A7V4DG09_9BACT</name>
<evidence type="ECO:0000259" key="10">
    <source>
        <dbReference type="SMART" id="SM01390"/>
    </source>
</evidence>
<dbReference type="AlphaFoldDB" id="A0A7V4DG09"/>
<dbReference type="GO" id="GO:0042274">
    <property type="term" value="P:ribosomal small subunit biogenesis"/>
    <property type="evidence" value="ECO:0007669"/>
    <property type="project" value="TreeGrafter"/>
</dbReference>
<keyword evidence="2 7" id="KW-0699">rRNA-binding</keyword>
<dbReference type="GO" id="GO:0019843">
    <property type="term" value="F:rRNA binding"/>
    <property type="evidence" value="ECO:0007669"/>
    <property type="project" value="UniProtKB-UniRule"/>
</dbReference>
<comment type="similarity">
    <text evidence="1 7 8">Belongs to the universal ribosomal protein uS4 family.</text>
</comment>
<dbReference type="HAMAP" id="MF_01306_B">
    <property type="entry name" value="Ribosomal_uS4_B"/>
    <property type="match status" value="1"/>
</dbReference>
<protein>
    <recommendedName>
        <fullName evidence="6 7">Small ribosomal subunit protein uS4</fullName>
    </recommendedName>
</protein>
<evidence type="ECO:0000256" key="7">
    <source>
        <dbReference type="HAMAP-Rule" id="MF_01306"/>
    </source>
</evidence>
<dbReference type="PANTHER" id="PTHR11831">
    <property type="entry name" value="30S 40S RIBOSOMAL PROTEIN"/>
    <property type="match status" value="1"/>
</dbReference>
<evidence type="ECO:0000256" key="3">
    <source>
        <dbReference type="ARBA" id="ARBA00022884"/>
    </source>
</evidence>